<dbReference type="SMART" id="SM00886">
    <property type="entry name" value="Dabb"/>
    <property type="match status" value="2"/>
</dbReference>
<dbReference type="PANTHER" id="PTHR33178:SF3">
    <property type="entry name" value="STRESS-RESPONSE A_B BARREL DOMAIN-CONTAINING PROTEIN UP3"/>
    <property type="match status" value="1"/>
</dbReference>
<dbReference type="EMBL" id="JAUJYN010000001">
    <property type="protein sequence ID" value="KAK1280629.1"/>
    <property type="molecule type" value="Genomic_DNA"/>
</dbReference>
<evidence type="ECO:0000256" key="1">
    <source>
        <dbReference type="ARBA" id="ARBA00011738"/>
    </source>
</evidence>
<comment type="caution">
    <text evidence="3">The sequence shown here is derived from an EMBL/GenBank/DDBJ whole genome shotgun (WGS) entry which is preliminary data.</text>
</comment>
<proteinExistence type="predicted"/>
<dbReference type="PANTHER" id="PTHR33178">
    <property type="match status" value="1"/>
</dbReference>
<evidence type="ECO:0000313" key="4">
    <source>
        <dbReference type="Proteomes" id="UP001179952"/>
    </source>
</evidence>
<gene>
    <name evidence="3" type="ORF">QJS04_geneDACA004941</name>
</gene>
<dbReference type="Gene3D" id="3.30.70.100">
    <property type="match status" value="2"/>
</dbReference>
<protein>
    <recommendedName>
        <fullName evidence="2">Stress-response A/B barrel domain-containing protein</fullName>
    </recommendedName>
</protein>
<reference evidence="3" key="1">
    <citation type="journal article" date="2023" name="Nat. Commun.">
        <title>Diploid and tetraploid genomes of Acorus and the evolution of monocots.</title>
        <authorList>
            <person name="Ma L."/>
            <person name="Liu K.W."/>
            <person name="Li Z."/>
            <person name="Hsiao Y.Y."/>
            <person name="Qi Y."/>
            <person name="Fu T."/>
            <person name="Tang G.D."/>
            <person name="Zhang D."/>
            <person name="Sun W.H."/>
            <person name="Liu D.K."/>
            <person name="Li Y."/>
            <person name="Chen G.Z."/>
            <person name="Liu X.D."/>
            <person name="Liao X.Y."/>
            <person name="Jiang Y.T."/>
            <person name="Yu X."/>
            <person name="Hao Y."/>
            <person name="Huang J."/>
            <person name="Zhao X.W."/>
            <person name="Ke S."/>
            <person name="Chen Y.Y."/>
            <person name="Wu W.L."/>
            <person name="Hsu J.L."/>
            <person name="Lin Y.F."/>
            <person name="Huang M.D."/>
            <person name="Li C.Y."/>
            <person name="Huang L."/>
            <person name="Wang Z.W."/>
            <person name="Zhao X."/>
            <person name="Zhong W.Y."/>
            <person name="Peng D.H."/>
            <person name="Ahmad S."/>
            <person name="Lan S."/>
            <person name="Zhang J.S."/>
            <person name="Tsai W.C."/>
            <person name="Van de Peer Y."/>
            <person name="Liu Z.J."/>
        </authorList>
    </citation>
    <scope>NUCLEOTIDE SEQUENCE</scope>
    <source>
        <strain evidence="3">SCP</strain>
    </source>
</reference>
<sequence>MMCVKATRFPLVHLLRSKPTIKNHTIPIFPKTPLPFPTLSLITPKSSLSTMSSTTTSVVEHVVLFKVKDSTDPTASDAMISRLTALISLPSVSHLSAAPILRSRSPSAAGFTHILHCRYPSKSALADYSAHPDHLSVVRESVLPIVDDIMAVDWVAELPPTVAALPPGSAVRVTFVKPKEGGDDEIVRVLGGIDVSGRPIEQVSFGRNFSPGRAKGFNVAFMSVFRGTEEMDAVDGMAEVEAAKERVRPLIEDLVIVDFVVPAAPASL</sequence>
<evidence type="ECO:0000259" key="2">
    <source>
        <dbReference type="PROSITE" id="PS51502"/>
    </source>
</evidence>
<dbReference type="InterPro" id="IPR013097">
    <property type="entry name" value="Dabb"/>
</dbReference>
<reference evidence="3" key="2">
    <citation type="submission" date="2023-06" db="EMBL/GenBank/DDBJ databases">
        <authorList>
            <person name="Ma L."/>
            <person name="Liu K.-W."/>
            <person name="Li Z."/>
            <person name="Hsiao Y.-Y."/>
            <person name="Qi Y."/>
            <person name="Fu T."/>
            <person name="Tang G."/>
            <person name="Zhang D."/>
            <person name="Sun W.-H."/>
            <person name="Liu D.-K."/>
            <person name="Li Y."/>
            <person name="Chen G.-Z."/>
            <person name="Liu X.-D."/>
            <person name="Liao X.-Y."/>
            <person name="Jiang Y.-T."/>
            <person name="Yu X."/>
            <person name="Hao Y."/>
            <person name="Huang J."/>
            <person name="Zhao X.-W."/>
            <person name="Ke S."/>
            <person name="Chen Y.-Y."/>
            <person name="Wu W.-L."/>
            <person name="Hsu J.-L."/>
            <person name="Lin Y.-F."/>
            <person name="Huang M.-D."/>
            <person name="Li C.-Y."/>
            <person name="Huang L."/>
            <person name="Wang Z.-W."/>
            <person name="Zhao X."/>
            <person name="Zhong W.-Y."/>
            <person name="Peng D.-H."/>
            <person name="Ahmad S."/>
            <person name="Lan S."/>
            <person name="Zhang J.-S."/>
            <person name="Tsai W.-C."/>
            <person name="Van De Peer Y."/>
            <person name="Liu Z.-J."/>
        </authorList>
    </citation>
    <scope>NUCLEOTIDE SEQUENCE</scope>
    <source>
        <strain evidence="3">SCP</strain>
        <tissue evidence="3">Leaves</tissue>
    </source>
</reference>
<dbReference type="SUPFAM" id="SSF54909">
    <property type="entry name" value="Dimeric alpha+beta barrel"/>
    <property type="match status" value="2"/>
</dbReference>
<evidence type="ECO:0000313" key="3">
    <source>
        <dbReference type="EMBL" id="KAK1280629.1"/>
    </source>
</evidence>
<keyword evidence="4" id="KW-1185">Reference proteome</keyword>
<comment type="subunit">
    <text evidence="1">Homodimer.</text>
</comment>
<dbReference type="InterPro" id="IPR011008">
    <property type="entry name" value="Dimeric_a/b-barrel"/>
</dbReference>
<accession>A0AAV9BWM2</accession>
<organism evidence="3 4">
    <name type="scientific">Acorus gramineus</name>
    <name type="common">Dwarf sweet flag</name>
    <dbReference type="NCBI Taxonomy" id="55184"/>
    <lineage>
        <taxon>Eukaryota</taxon>
        <taxon>Viridiplantae</taxon>
        <taxon>Streptophyta</taxon>
        <taxon>Embryophyta</taxon>
        <taxon>Tracheophyta</taxon>
        <taxon>Spermatophyta</taxon>
        <taxon>Magnoliopsida</taxon>
        <taxon>Liliopsida</taxon>
        <taxon>Acoraceae</taxon>
        <taxon>Acorus</taxon>
    </lineage>
</organism>
<dbReference type="Proteomes" id="UP001179952">
    <property type="component" value="Unassembled WGS sequence"/>
</dbReference>
<dbReference type="PROSITE" id="PS51502">
    <property type="entry name" value="S_R_A_B_BARREL"/>
    <property type="match status" value="2"/>
</dbReference>
<dbReference type="Pfam" id="PF07876">
    <property type="entry name" value="Dabb"/>
    <property type="match status" value="2"/>
</dbReference>
<dbReference type="InterPro" id="IPR044662">
    <property type="entry name" value="HS1/DABB1-like"/>
</dbReference>
<feature type="domain" description="Stress-response A/B barrel" evidence="2">
    <location>
        <begin position="170"/>
        <end position="259"/>
    </location>
</feature>
<dbReference type="AlphaFoldDB" id="A0AAV9BWM2"/>
<name>A0AAV9BWM2_ACOGR</name>
<feature type="domain" description="Stress-response A/B barrel" evidence="2">
    <location>
        <begin position="59"/>
        <end position="154"/>
    </location>
</feature>